<dbReference type="NCBIfam" id="TIGR01726">
    <property type="entry name" value="HEQRo_perm_3TM"/>
    <property type="match status" value="1"/>
</dbReference>
<keyword evidence="7 9" id="KW-1133">Transmembrane helix</keyword>
<evidence type="ECO:0000256" key="5">
    <source>
        <dbReference type="ARBA" id="ARBA00022692"/>
    </source>
</evidence>
<evidence type="ECO:0000256" key="7">
    <source>
        <dbReference type="ARBA" id="ARBA00022989"/>
    </source>
</evidence>
<dbReference type="SUPFAM" id="SSF161098">
    <property type="entry name" value="MetI-like"/>
    <property type="match status" value="1"/>
</dbReference>
<dbReference type="InterPro" id="IPR000515">
    <property type="entry name" value="MetI-like"/>
</dbReference>
<evidence type="ECO:0000256" key="6">
    <source>
        <dbReference type="ARBA" id="ARBA00022970"/>
    </source>
</evidence>
<evidence type="ECO:0000256" key="3">
    <source>
        <dbReference type="ARBA" id="ARBA00022448"/>
    </source>
</evidence>
<protein>
    <submittedName>
        <fullName evidence="11">Polar amino acid transport system permease protein/polar amino acid transport system substrate-binding protein</fullName>
    </submittedName>
</protein>
<proteinExistence type="inferred from homology"/>
<keyword evidence="6" id="KW-0029">Amino-acid transport</keyword>
<sequence length="235" mass="26034">MDQLYMIFDKFLKDFYTVVVENNRWQMYLTGLGNTICIALVAVFIGTMIGLIVAIIKYYAVNNKKLWLLDKLCDLYITVIRGTPTLIQILIMYTVILSSVKNGVPVAMLAFGINSGAYVAEIIRAGILSVDKGQSEAGRSLGLNSNMTMTLIILPQAVKNILPALFNEFIVLLKETSVAGYIAVQELTKSADLIRGRTFIGLPLFISAGLYLIMVVGMTALQKRLERRLAKGDNR</sequence>
<dbReference type="GO" id="GO:0006865">
    <property type="term" value="P:amino acid transport"/>
    <property type="evidence" value="ECO:0007669"/>
    <property type="project" value="UniProtKB-KW"/>
</dbReference>
<dbReference type="InterPro" id="IPR010065">
    <property type="entry name" value="AA_ABC_transptr_permease_3TM"/>
</dbReference>
<feature type="transmembrane region" description="Helical" evidence="9">
    <location>
        <begin position="199"/>
        <end position="221"/>
    </location>
</feature>
<evidence type="ECO:0000256" key="2">
    <source>
        <dbReference type="ARBA" id="ARBA00010072"/>
    </source>
</evidence>
<evidence type="ECO:0000259" key="10">
    <source>
        <dbReference type="PROSITE" id="PS50928"/>
    </source>
</evidence>
<dbReference type="PROSITE" id="PS50928">
    <property type="entry name" value="ABC_TM1"/>
    <property type="match status" value="1"/>
</dbReference>
<dbReference type="InterPro" id="IPR043429">
    <property type="entry name" value="ArtM/GltK/GlnP/TcyL/YhdX-like"/>
</dbReference>
<dbReference type="Gene3D" id="1.10.3720.10">
    <property type="entry name" value="MetI-like"/>
    <property type="match status" value="1"/>
</dbReference>
<organism evidence="11 12">
    <name type="scientific">Acetanaerobacterium elongatum</name>
    <dbReference type="NCBI Taxonomy" id="258515"/>
    <lineage>
        <taxon>Bacteria</taxon>
        <taxon>Bacillati</taxon>
        <taxon>Bacillota</taxon>
        <taxon>Clostridia</taxon>
        <taxon>Eubacteriales</taxon>
        <taxon>Oscillospiraceae</taxon>
        <taxon>Acetanaerobacterium</taxon>
    </lineage>
</organism>
<evidence type="ECO:0000256" key="4">
    <source>
        <dbReference type="ARBA" id="ARBA00022475"/>
    </source>
</evidence>
<dbReference type="InterPro" id="IPR035906">
    <property type="entry name" value="MetI-like_sf"/>
</dbReference>
<name>A0A1H0BTT3_9FIRM</name>
<keyword evidence="12" id="KW-1185">Reference proteome</keyword>
<feature type="transmembrane region" description="Helical" evidence="9">
    <location>
        <begin position="141"/>
        <end position="158"/>
    </location>
</feature>
<evidence type="ECO:0000256" key="8">
    <source>
        <dbReference type="ARBA" id="ARBA00023136"/>
    </source>
</evidence>
<dbReference type="GO" id="GO:0022857">
    <property type="term" value="F:transmembrane transporter activity"/>
    <property type="evidence" value="ECO:0007669"/>
    <property type="project" value="InterPro"/>
</dbReference>
<dbReference type="Proteomes" id="UP000199182">
    <property type="component" value="Unassembled WGS sequence"/>
</dbReference>
<keyword evidence="8 9" id="KW-0472">Membrane</keyword>
<gene>
    <name evidence="11" type="ORF">SAMN05192585_12057</name>
</gene>
<dbReference type="CDD" id="cd06261">
    <property type="entry name" value="TM_PBP2"/>
    <property type="match status" value="1"/>
</dbReference>
<dbReference type="PANTHER" id="PTHR30614">
    <property type="entry name" value="MEMBRANE COMPONENT OF AMINO ACID ABC TRANSPORTER"/>
    <property type="match status" value="1"/>
</dbReference>
<dbReference type="EMBL" id="FNID01000020">
    <property type="protein sequence ID" value="SDN48996.1"/>
    <property type="molecule type" value="Genomic_DNA"/>
</dbReference>
<comment type="similarity">
    <text evidence="2">Belongs to the binding-protein-dependent transport system permease family. HisMQ subfamily.</text>
</comment>
<keyword evidence="3 9" id="KW-0813">Transport</keyword>
<comment type="subcellular location">
    <subcellularLocation>
        <location evidence="1 9">Cell membrane</location>
        <topology evidence="1 9">Multi-pass membrane protein</topology>
    </subcellularLocation>
</comment>
<accession>A0A1H0BTT3</accession>
<feature type="domain" description="ABC transmembrane type-1" evidence="10">
    <location>
        <begin position="32"/>
        <end position="223"/>
    </location>
</feature>
<keyword evidence="5 9" id="KW-0812">Transmembrane</keyword>
<dbReference type="Pfam" id="PF00528">
    <property type="entry name" value="BPD_transp_1"/>
    <property type="match status" value="1"/>
</dbReference>
<feature type="transmembrane region" description="Helical" evidence="9">
    <location>
        <begin position="102"/>
        <end position="120"/>
    </location>
</feature>
<feature type="transmembrane region" description="Helical" evidence="9">
    <location>
        <begin position="32"/>
        <end position="60"/>
    </location>
</feature>
<evidence type="ECO:0000313" key="12">
    <source>
        <dbReference type="Proteomes" id="UP000199182"/>
    </source>
</evidence>
<evidence type="ECO:0000256" key="1">
    <source>
        <dbReference type="ARBA" id="ARBA00004651"/>
    </source>
</evidence>
<dbReference type="STRING" id="258515.SAMN05192585_12057"/>
<keyword evidence="4" id="KW-1003">Cell membrane</keyword>
<feature type="transmembrane region" description="Helical" evidence="9">
    <location>
        <begin position="72"/>
        <end position="96"/>
    </location>
</feature>
<dbReference type="AlphaFoldDB" id="A0A1H0BTT3"/>
<dbReference type="RefSeq" id="WP_242871726.1">
    <property type="nucleotide sequence ID" value="NZ_FNID01000020.1"/>
</dbReference>
<evidence type="ECO:0000256" key="9">
    <source>
        <dbReference type="RuleBase" id="RU363032"/>
    </source>
</evidence>
<reference evidence="11 12" key="1">
    <citation type="submission" date="2016-10" db="EMBL/GenBank/DDBJ databases">
        <authorList>
            <person name="de Groot N.N."/>
        </authorList>
    </citation>
    <scope>NUCLEOTIDE SEQUENCE [LARGE SCALE GENOMIC DNA]</scope>
    <source>
        <strain evidence="11 12">CGMCC 1.5012</strain>
    </source>
</reference>
<dbReference type="PANTHER" id="PTHR30614:SF20">
    <property type="entry name" value="GLUTAMINE TRANSPORT SYSTEM PERMEASE PROTEIN GLNP"/>
    <property type="match status" value="1"/>
</dbReference>
<dbReference type="GO" id="GO:0043190">
    <property type="term" value="C:ATP-binding cassette (ABC) transporter complex"/>
    <property type="evidence" value="ECO:0007669"/>
    <property type="project" value="InterPro"/>
</dbReference>
<evidence type="ECO:0000313" key="11">
    <source>
        <dbReference type="EMBL" id="SDN48996.1"/>
    </source>
</evidence>